<protein>
    <submittedName>
        <fullName evidence="1">Uncharacterized protein</fullName>
    </submittedName>
</protein>
<evidence type="ECO:0000313" key="1">
    <source>
        <dbReference type="EMBL" id="MBE1533161.1"/>
    </source>
</evidence>
<dbReference type="EMBL" id="JADBDZ010000001">
    <property type="protein sequence ID" value="MBE1533161.1"/>
    <property type="molecule type" value="Genomic_DNA"/>
</dbReference>
<sequence>MSVTTVLPERIRELRTVLTDAPVGRELIDELLPRDVAATGRDTVVDWSDWRQFDQWPQSY</sequence>
<reference evidence="1 2" key="1">
    <citation type="submission" date="2020-10" db="EMBL/GenBank/DDBJ databases">
        <title>Sequencing the genomes of 1000 actinobacteria strains.</title>
        <authorList>
            <person name="Klenk H.-P."/>
        </authorList>
    </citation>
    <scope>NUCLEOTIDE SEQUENCE [LARGE SCALE GENOMIC DNA]</scope>
    <source>
        <strain evidence="1 2">DSM 46744</strain>
    </source>
</reference>
<gene>
    <name evidence="1" type="ORF">H4W34_002994</name>
</gene>
<dbReference type="Proteomes" id="UP000627838">
    <property type="component" value="Unassembled WGS sequence"/>
</dbReference>
<accession>A0ABR9JRZ0</accession>
<comment type="caution">
    <text evidence="1">The sequence shown here is derived from an EMBL/GenBank/DDBJ whole genome shotgun (WGS) entry which is preliminary data.</text>
</comment>
<evidence type="ECO:0000313" key="2">
    <source>
        <dbReference type="Proteomes" id="UP000627838"/>
    </source>
</evidence>
<name>A0ABR9JRZ0_9ACTN</name>
<keyword evidence="2" id="KW-1185">Reference proteome</keyword>
<organism evidence="1 2">
    <name type="scientific">Actinomadura algeriensis</name>
    <dbReference type="NCBI Taxonomy" id="1679523"/>
    <lineage>
        <taxon>Bacteria</taxon>
        <taxon>Bacillati</taxon>
        <taxon>Actinomycetota</taxon>
        <taxon>Actinomycetes</taxon>
        <taxon>Streptosporangiales</taxon>
        <taxon>Thermomonosporaceae</taxon>
        <taxon>Actinomadura</taxon>
    </lineage>
</organism>
<dbReference type="RefSeq" id="WP_192759757.1">
    <property type="nucleotide sequence ID" value="NZ_JADBDZ010000001.1"/>
</dbReference>
<proteinExistence type="predicted"/>